<dbReference type="EMBL" id="SNRY01011080">
    <property type="protein sequence ID" value="KAA6304972.1"/>
    <property type="molecule type" value="Genomic_DNA"/>
</dbReference>
<keyword evidence="1" id="KW-1133">Transmembrane helix</keyword>
<dbReference type="AlphaFoldDB" id="A0A5J4P6V6"/>
<accession>A0A5J4P6V6</accession>
<evidence type="ECO:0000313" key="2">
    <source>
        <dbReference type="EMBL" id="KAA6304972.1"/>
    </source>
</evidence>
<feature type="transmembrane region" description="Helical" evidence="1">
    <location>
        <begin position="28"/>
        <end position="52"/>
    </location>
</feature>
<proteinExistence type="predicted"/>
<name>A0A5J4P6V6_9ZZZZ</name>
<reference evidence="2" key="1">
    <citation type="submission" date="2019-03" db="EMBL/GenBank/DDBJ databases">
        <title>Single cell metagenomics reveals metabolic interactions within the superorganism composed of flagellate Streblomastix strix and complex community of Bacteroidetes bacteria on its surface.</title>
        <authorList>
            <person name="Treitli S.C."/>
            <person name="Kolisko M."/>
            <person name="Husnik F."/>
            <person name="Keeling P."/>
            <person name="Hampl V."/>
        </authorList>
    </citation>
    <scope>NUCLEOTIDE SEQUENCE</scope>
    <source>
        <strain evidence="2">STM</strain>
    </source>
</reference>
<comment type="caution">
    <text evidence="2">The sequence shown here is derived from an EMBL/GenBank/DDBJ whole genome shotgun (WGS) entry which is preliminary data.</text>
</comment>
<feature type="transmembrane region" description="Helical" evidence="1">
    <location>
        <begin position="136"/>
        <end position="155"/>
    </location>
</feature>
<feature type="transmembrane region" description="Helical" evidence="1">
    <location>
        <begin position="64"/>
        <end position="83"/>
    </location>
</feature>
<keyword evidence="1" id="KW-0472">Membrane</keyword>
<gene>
    <name evidence="2" type="ORF">EZS27_043377</name>
</gene>
<organism evidence="2">
    <name type="scientific">termite gut metagenome</name>
    <dbReference type="NCBI Taxonomy" id="433724"/>
    <lineage>
        <taxon>unclassified sequences</taxon>
        <taxon>metagenomes</taxon>
        <taxon>organismal metagenomes</taxon>
    </lineage>
</organism>
<feature type="transmembrane region" description="Helical" evidence="1">
    <location>
        <begin position="104"/>
        <end position="130"/>
    </location>
</feature>
<protein>
    <submittedName>
        <fullName evidence="2">Uncharacterized protein</fullName>
    </submittedName>
</protein>
<keyword evidence="1" id="KW-0812">Transmembrane</keyword>
<sequence length="157" mass="18455">MFFNDLRRHGKLAAKRHPMYEKNKFGKFFMYFMAVFWAGYLLFIGIGLVYAFREGFPSMEPYHILNKALFAILIMDFLMRFPLQKTPTQEVKPYLLLPIKKNRVLDFLLLRSGLSSFNVIWLFLFVPFAVLTVTHFFGITGIITYSLGIYLLVVFNN</sequence>
<dbReference type="Pfam" id="PF18940">
    <property type="entry name" value="DUF5687"/>
    <property type="match status" value="1"/>
</dbReference>
<evidence type="ECO:0000256" key="1">
    <source>
        <dbReference type="SAM" id="Phobius"/>
    </source>
</evidence>
<dbReference type="InterPro" id="IPR043742">
    <property type="entry name" value="DUF5687"/>
</dbReference>
<feature type="non-terminal residue" evidence="2">
    <location>
        <position position="157"/>
    </location>
</feature>